<keyword evidence="2" id="KW-1003">Cell membrane</keyword>
<keyword evidence="4" id="KW-1133">Transmembrane helix</keyword>
<dbReference type="EMBL" id="JBHRSZ010000007">
    <property type="protein sequence ID" value="MFC3152798.1"/>
    <property type="molecule type" value="Genomic_DNA"/>
</dbReference>
<dbReference type="PANTHER" id="PTHR34697">
    <property type="entry name" value="PHOSPHATIDYLGLYCEROL LYSYLTRANSFERASE"/>
    <property type="match status" value="1"/>
</dbReference>
<name>A0ABV7HJJ5_9GAMM</name>
<sequence length="371" mass="42472">METLLEDSINTSRLNARDPITNTSSVSAQVLTFPRTHARTSTTEDLPAFSEEERIHWLEAYGGHCMSYSTLQPNMQYFDLPGVGFIAYRDALGERVVLSDPICPPHLQVLLIAEFLKASPKRTSFVQVTSPVAQILAQQFNMYTTEFGQETVIPLASWSLKGKKKQIFRTALNQADKLGIKIMETFSHLHDDYVSDSWLSTRRCKNNEIGFLIRPKDMPYQKDVRRFYGYKDLQPIGFVHFDPIYQQGNVIGYVPNISRANHLFKQGLFYAIMAVALEQFRKEGIKLINLGLSPLHLKGPNTDEVPGIRSSRPLTRMFLLTQRFGQRFYNFQGIQFTKQRFRGEEHTTYVASRKALPLKAFLACFKLSNLI</sequence>
<evidence type="ECO:0000256" key="3">
    <source>
        <dbReference type="ARBA" id="ARBA00022692"/>
    </source>
</evidence>
<proteinExistence type="predicted"/>
<dbReference type="RefSeq" id="WP_386722722.1">
    <property type="nucleotide sequence ID" value="NZ_JBHRSZ010000007.1"/>
</dbReference>
<evidence type="ECO:0000256" key="5">
    <source>
        <dbReference type="ARBA" id="ARBA00023136"/>
    </source>
</evidence>
<gene>
    <name evidence="7" type="ORF">ACFOEK_17300</name>
</gene>
<dbReference type="PANTHER" id="PTHR34697:SF2">
    <property type="entry name" value="PHOSPHATIDYLGLYCEROL LYSYLTRANSFERASE"/>
    <property type="match status" value="1"/>
</dbReference>
<dbReference type="InterPro" id="IPR016181">
    <property type="entry name" value="Acyl_CoA_acyltransferase"/>
</dbReference>
<evidence type="ECO:0000313" key="8">
    <source>
        <dbReference type="Proteomes" id="UP001595476"/>
    </source>
</evidence>
<keyword evidence="8" id="KW-1185">Reference proteome</keyword>
<feature type="domain" description="Phosphatidylglycerol lysyltransferase C-terminal" evidence="6">
    <location>
        <begin position="58"/>
        <end position="351"/>
    </location>
</feature>
<evidence type="ECO:0000259" key="6">
    <source>
        <dbReference type="Pfam" id="PF09924"/>
    </source>
</evidence>
<comment type="caution">
    <text evidence="7">The sequence shown here is derived from an EMBL/GenBank/DDBJ whole genome shotgun (WGS) entry which is preliminary data.</text>
</comment>
<keyword evidence="3" id="KW-0812">Transmembrane</keyword>
<protein>
    <submittedName>
        <fullName evidence="7">DUF2156 domain-containing protein</fullName>
    </submittedName>
</protein>
<organism evidence="7 8">
    <name type="scientific">Litoribrevibacter euphylliae</name>
    <dbReference type="NCBI Taxonomy" id="1834034"/>
    <lineage>
        <taxon>Bacteria</taxon>
        <taxon>Pseudomonadati</taxon>
        <taxon>Pseudomonadota</taxon>
        <taxon>Gammaproteobacteria</taxon>
        <taxon>Oceanospirillales</taxon>
        <taxon>Oceanospirillaceae</taxon>
        <taxon>Litoribrevibacter</taxon>
    </lineage>
</organism>
<dbReference type="InterPro" id="IPR051211">
    <property type="entry name" value="PG_lysyltransferase"/>
</dbReference>
<dbReference type="InterPro" id="IPR024320">
    <property type="entry name" value="LPG_synthase_C"/>
</dbReference>
<comment type="subcellular location">
    <subcellularLocation>
        <location evidence="1">Cell membrane</location>
        <topology evidence="1">Multi-pass membrane protein</topology>
    </subcellularLocation>
</comment>
<evidence type="ECO:0000313" key="7">
    <source>
        <dbReference type="EMBL" id="MFC3152798.1"/>
    </source>
</evidence>
<evidence type="ECO:0000256" key="1">
    <source>
        <dbReference type="ARBA" id="ARBA00004651"/>
    </source>
</evidence>
<keyword evidence="5" id="KW-0472">Membrane</keyword>
<dbReference type="SUPFAM" id="SSF55729">
    <property type="entry name" value="Acyl-CoA N-acyltransferases (Nat)"/>
    <property type="match status" value="1"/>
</dbReference>
<dbReference type="Pfam" id="PF09924">
    <property type="entry name" value="LPG_synthase_C"/>
    <property type="match status" value="1"/>
</dbReference>
<evidence type="ECO:0000256" key="2">
    <source>
        <dbReference type="ARBA" id="ARBA00022475"/>
    </source>
</evidence>
<dbReference type="Proteomes" id="UP001595476">
    <property type="component" value="Unassembled WGS sequence"/>
</dbReference>
<evidence type="ECO:0000256" key="4">
    <source>
        <dbReference type="ARBA" id="ARBA00022989"/>
    </source>
</evidence>
<reference evidence="8" key="1">
    <citation type="journal article" date="2019" name="Int. J. Syst. Evol. Microbiol.">
        <title>The Global Catalogue of Microorganisms (GCM) 10K type strain sequencing project: providing services to taxonomists for standard genome sequencing and annotation.</title>
        <authorList>
            <consortium name="The Broad Institute Genomics Platform"/>
            <consortium name="The Broad Institute Genome Sequencing Center for Infectious Disease"/>
            <person name="Wu L."/>
            <person name="Ma J."/>
        </authorList>
    </citation>
    <scope>NUCLEOTIDE SEQUENCE [LARGE SCALE GENOMIC DNA]</scope>
    <source>
        <strain evidence="8">KCTC 52438</strain>
    </source>
</reference>
<accession>A0ABV7HJJ5</accession>